<feature type="region of interest" description="Disordered" evidence="1">
    <location>
        <begin position="52"/>
        <end position="82"/>
    </location>
</feature>
<reference evidence="2 3" key="1">
    <citation type="journal article" date="2015" name="Genome Biol.">
        <title>Comparative genomics of Steinernema reveals deeply conserved gene regulatory networks.</title>
        <authorList>
            <person name="Dillman A.R."/>
            <person name="Macchietto M."/>
            <person name="Porter C.F."/>
            <person name="Rogers A."/>
            <person name="Williams B."/>
            <person name="Antoshechkin I."/>
            <person name="Lee M.M."/>
            <person name="Goodwin Z."/>
            <person name="Lu X."/>
            <person name="Lewis E.E."/>
            <person name="Goodrich-Blair H."/>
            <person name="Stock S.P."/>
            <person name="Adams B.J."/>
            <person name="Sternberg P.W."/>
            <person name="Mortazavi A."/>
        </authorList>
    </citation>
    <scope>NUCLEOTIDE SEQUENCE [LARGE SCALE GENOMIC DNA]</scope>
    <source>
        <strain evidence="2 3">ALL</strain>
    </source>
</reference>
<dbReference type="EMBL" id="CM016762">
    <property type="protein sequence ID" value="TMS39937.1"/>
    <property type="molecule type" value="Genomic_DNA"/>
</dbReference>
<name>A0A4U8V8J7_STECR</name>
<evidence type="ECO:0000256" key="1">
    <source>
        <dbReference type="SAM" id="MobiDB-lite"/>
    </source>
</evidence>
<organism evidence="2 3">
    <name type="scientific">Steinernema carpocapsae</name>
    <name type="common">Entomopathogenic nematode</name>
    <dbReference type="NCBI Taxonomy" id="34508"/>
    <lineage>
        <taxon>Eukaryota</taxon>
        <taxon>Metazoa</taxon>
        <taxon>Ecdysozoa</taxon>
        <taxon>Nematoda</taxon>
        <taxon>Chromadorea</taxon>
        <taxon>Rhabditida</taxon>
        <taxon>Tylenchina</taxon>
        <taxon>Panagrolaimomorpha</taxon>
        <taxon>Strongyloidoidea</taxon>
        <taxon>Steinernematidae</taxon>
        <taxon>Steinernema</taxon>
    </lineage>
</organism>
<dbReference type="Proteomes" id="UP000298663">
    <property type="component" value="Chromosome X"/>
</dbReference>
<protein>
    <submittedName>
        <fullName evidence="2">Uncharacterized protein</fullName>
    </submittedName>
</protein>
<evidence type="ECO:0000313" key="3">
    <source>
        <dbReference type="Proteomes" id="UP000298663"/>
    </source>
</evidence>
<dbReference type="InterPro" id="IPR001969">
    <property type="entry name" value="Aspartic_peptidase_AS"/>
</dbReference>
<evidence type="ECO:0000313" key="2">
    <source>
        <dbReference type="EMBL" id="TMS39937.1"/>
    </source>
</evidence>
<keyword evidence="3" id="KW-1185">Reference proteome</keyword>
<dbReference type="PROSITE" id="PS00141">
    <property type="entry name" value="ASP_PROTEASE"/>
    <property type="match status" value="1"/>
</dbReference>
<dbReference type="GO" id="GO:0004190">
    <property type="term" value="F:aspartic-type endopeptidase activity"/>
    <property type="evidence" value="ECO:0007669"/>
    <property type="project" value="InterPro"/>
</dbReference>
<dbReference type="GO" id="GO:0006508">
    <property type="term" value="P:proteolysis"/>
    <property type="evidence" value="ECO:0007669"/>
    <property type="project" value="InterPro"/>
</dbReference>
<dbReference type="SUPFAM" id="SSF50630">
    <property type="entry name" value="Acid proteases"/>
    <property type="match status" value="1"/>
</dbReference>
<accession>A0A4U8V8J7</accession>
<sequence>MASSPFMRTFLCVRTTTFRSTSSWDGISSPDSVELAPSAGIHERTIEIGPHHTLPMFDAPEPNEKPLQPLQSTEAQEPSEPWTPSIDDKRFWFYTTLGDQRIRALLDTGASRSYLRMAALPRDVQLTPSLVPNVDTWLGRPLPVLGEAAITCALFSAPVSFNVLILDPIFADADLILSPSTLHALQPATPRLVMNFSTGTFRFGPPSLPEAPTTSVLPTSTFEPCPSFTDSHAFGTAGFSKICFWTEVNSKPLITFLDTGSPISFLQLSQIDPAVTLTKPRAPVLRLADGSRITFLGQTPIFLKAADLTFHVNIHVTADLPPRWHRRGSRSPVPDADSELDLPGSRHPGSDFS</sequence>
<reference evidence="2 3" key="2">
    <citation type="journal article" date="2019" name="G3 (Bethesda)">
        <title>Hybrid Assembly of the Genome of the Entomopathogenic Nematode Steinernema carpocapsae Identifies the X-Chromosome.</title>
        <authorList>
            <person name="Serra L."/>
            <person name="Macchietto M."/>
            <person name="Macias-Munoz A."/>
            <person name="McGill C.J."/>
            <person name="Rodriguez I.M."/>
            <person name="Rodriguez B."/>
            <person name="Murad R."/>
            <person name="Mortazavi A."/>
        </authorList>
    </citation>
    <scope>NUCLEOTIDE SEQUENCE [LARGE SCALE GENOMIC DNA]</scope>
    <source>
        <strain evidence="2 3">ALL</strain>
    </source>
</reference>
<dbReference type="AlphaFoldDB" id="A0A4U8V8J7"/>
<dbReference type="InterPro" id="IPR021109">
    <property type="entry name" value="Peptidase_aspartic_dom_sf"/>
</dbReference>
<gene>
    <name evidence="2" type="ORF">L596_006384</name>
</gene>
<feature type="region of interest" description="Disordered" evidence="1">
    <location>
        <begin position="323"/>
        <end position="353"/>
    </location>
</feature>
<proteinExistence type="predicted"/>